<sequence length="372" mass="40456">MRSDAWPIRELADAAILVDVVDRDGRLVWMNAAEAALLQRDAAGVAVEDVYADGSAESLRAVLAGGAAPADASVLWLRTAQGREVPVLASLVPDGDGGLVVLKQPAAAAAGVEQEIGERVEILTEMIGEATDACWCIEFLVPVDTTMAEDDVVDAVFGHPQRWRACNEAMARLYGLPPDLDFNDQPVSRYFPRSPVNEGMVRALIRAGYRLDRAVAVDHRHDGEEMLVENDFRAAIRGDRLVRLWGTVRDIGPMRRREEELEARADVMLDVLSAVPDPILVVDADGLLIAANPAVERLWGWPVERLLGAPVGNRLDARAIREAAETGGRTDVVVAGAGTWRIHAAPIEGTRRRFVATARPVRARRPVREAAE</sequence>
<reference evidence="2 3" key="1">
    <citation type="submission" date="2019-03" db="EMBL/GenBank/DDBJ databases">
        <title>Genomic Encyclopedia of Type Strains, Phase IV (KMG-IV): sequencing the most valuable type-strain genomes for metagenomic binning, comparative biology and taxonomic classification.</title>
        <authorList>
            <person name="Goeker M."/>
        </authorList>
    </citation>
    <scope>NUCLEOTIDE SEQUENCE [LARGE SCALE GENOMIC DNA]</scope>
    <source>
        <strain evidence="2 3">DSM 102969</strain>
    </source>
</reference>
<proteinExistence type="predicted"/>
<dbReference type="Pfam" id="PF13426">
    <property type="entry name" value="PAS_9"/>
    <property type="match status" value="1"/>
</dbReference>
<keyword evidence="3" id="KW-1185">Reference proteome</keyword>
<evidence type="ECO:0000313" key="3">
    <source>
        <dbReference type="Proteomes" id="UP000294547"/>
    </source>
</evidence>
<evidence type="ECO:0000259" key="1">
    <source>
        <dbReference type="PROSITE" id="PS50112"/>
    </source>
</evidence>
<dbReference type="Pfam" id="PF13188">
    <property type="entry name" value="PAS_8"/>
    <property type="match status" value="1"/>
</dbReference>
<dbReference type="InterPro" id="IPR000014">
    <property type="entry name" value="PAS"/>
</dbReference>
<dbReference type="RefSeq" id="WP_126540174.1">
    <property type="nucleotide sequence ID" value="NZ_BSPM01000002.1"/>
</dbReference>
<dbReference type="SUPFAM" id="SSF55785">
    <property type="entry name" value="PYP-like sensor domain (PAS domain)"/>
    <property type="match status" value="3"/>
</dbReference>
<protein>
    <submittedName>
        <fullName evidence="2">PAS domain-containing protein</fullName>
    </submittedName>
</protein>
<feature type="domain" description="PAS" evidence="1">
    <location>
        <begin position="264"/>
        <end position="308"/>
    </location>
</feature>
<dbReference type="AlphaFoldDB" id="A0A4V3CVX7"/>
<gene>
    <name evidence="2" type="ORF">EDD54_2812</name>
</gene>
<organism evidence="2 3">
    <name type="scientific">Oharaeibacter diazotrophicus</name>
    <dbReference type="NCBI Taxonomy" id="1920512"/>
    <lineage>
        <taxon>Bacteria</taxon>
        <taxon>Pseudomonadati</taxon>
        <taxon>Pseudomonadota</taxon>
        <taxon>Alphaproteobacteria</taxon>
        <taxon>Hyphomicrobiales</taxon>
        <taxon>Pleomorphomonadaceae</taxon>
        <taxon>Oharaeibacter</taxon>
    </lineage>
</organism>
<dbReference type="OrthoDB" id="7819489at2"/>
<accession>A0A4V3CVX7</accession>
<dbReference type="CDD" id="cd00130">
    <property type="entry name" value="PAS"/>
    <property type="match status" value="1"/>
</dbReference>
<evidence type="ECO:0000313" key="2">
    <source>
        <dbReference type="EMBL" id="TDP84208.1"/>
    </source>
</evidence>
<comment type="caution">
    <text evidence="2">The sequence shown here is derived from an EMBL/GenBank/DDBJ whole genome shotgun (WGS) entry which is preliminary data.</text>
</comment>
<dbReference type="InterPro" id="IPR035965">
    <property type="entry name" value="PAS-like_dom_sf"/>
</dbReference>
<dbReference type="Proteomes" id="UP000294547">
    <property type="component" value="Unassembled WGS sequence"/>
</dbReference>
<name>A0A4V3CVX7_9HYPH</name>
<dbReference type="EMBL" id="SNXY01000008">
    <property type="protein sequence ID" value="TDP84208.1"/>
    <property type="molecule type" value="Genomic_DNA"/>
</dbReference>
<dbReference type="Gene3D" id="3.30.450.20">
    <property type="entry name" value="PAS domain"/>
    <property type="match status" value="1"/>
</dbReference>
<dbReference type="SMART" id="SM00091">
    <property type="entry name" value="PAS"/>
    <property type="match status" value="1"/>
</dbReference>
<dbReference type="PROSITE" id="PS50112">
    <property type="entry name" value="PAS"/>
    <property type="match status" value="1"/>
</dbReference>